<comment type="caution">
    <text evidence="4">The sequence shown here is derived from an EMBL/GenBank/DDBJ whole genome shotgun (WGS) entry which is preliminary data.</text>
</comment>
<dbReference type="AlphaFoldDB" id="A0AAV6YIR9"/>
<dbReference type="EMBL" id="WNYA01064490">
    <property type="protein sequence ID" value="KAG8535525.1"/>
    <property type="molecule type" value="Genomic_DNA"/>
</dbReference>
<dbReference type="Proteomes" id="UP000824782">
    <property type="component" value="Unassembled WGS sequence"/>
</dbReference>
<proteinExistence type="inferred from homology"/>
<dbReference type="SUPFAM" id="SSF54001">
    <property type="entry name" value="Cysteine proteinases"/>
    <property type="match status" value="1"/>
</dbReference>
<comment type="similarity">
    <text evidence="1">Belongs to the peptidase C2 family.</text>
</comment>
<keyword evidence="5" id="KW-1185">Reference proteome</keyword>
<dbReference type="InterPro" id="IPR036213">
    <property type="entry name" value="Calpain_III_sf"/>
</dbReference>
<accession>A0AAV6YIR9</accession>
<organism evidence="4 5">
    <name type="scientific">Engystomops pustulosus</name>
    <name type="common">Tungara frog</name>
    <name type="synonym">Physalaemus pustulosus</name>
    <dbReference type="NCBI Taxonomy" id="76066"/>
    <lineage>
        <taxon>Eukaryota</taxon>
        <taxon>Metazoa</taxon>
        <taxon>Chordata</taxon>
        <taxon>Craniata</taxon>
        <taxon>Vertebrata</taxon>
        <taxon>Euteleostomi</taxon>
        <taxon>Amphibia</taxon>
        <taxon>Batrachia</taxon>
        <taxon>Anura</taxon>
        <taxon>Neobatrachia</taxon>
        <taxon>Hyloidea</taxon>
        <taxon>Leptodactylidae</taxon>
        <taxon>Leiuperinae</taxon>
        <taxon>Engystomops</taxon>
    </lineage>
</organism>
<dbReference type="GO" id="GO:0005737">
    <property type="term" value="C:cytoplasm"/>
    <property type="evidence" value="ECO:0007669"/>
    <property type="project" value="TreeGrafter"/>
</dbReference>
<evidence type="ECO:0000256" key="1">
    <source>
        <dbReference type="ARBA" id="ARBA00007623"/>
    </source>
</evidence>
<sequence length="78" mass="9001">APEWNYIDPKVRAELDKKADDGEFWMAFTDWVTEYSRLEICNLTPDTLTSKEAHKWNITLFNGSWIRGSTAGGCQNYP</sequence>
<name>A0AAV6YIR9_ENGPU</name>
<evidence type="ECO:0000313" key="5">
    <source>
        <dbReference type="Proteomes" id="UP000824782"/>
    </source>
</evidence>
<dbReference type="GO" id="GO:0006508">
    <property type="term" value="P:proteolysis"/>
    <property type="evidence" value="ECO:0007669"/>
    <property type="project" value="InterPro"/>
</dbReference>
<dbReference type="InterPro" id="IPR022684">
    <property type="entry name" value="Calpain_cysteine_protease"/>
</dbReference>
<evidence type="ECO:0000313" key="4">
    <source>
        <dbReference type="EMBL" id="KAG8535525.1"/>
    </source>
</evidence>
<dbReference type="Gene3D" id="3.90.70.10">
    <property type="entry name" value="Cysteine proteinases"/>
    <property type="match status" value="1"/>
</dbReference>
<feature type="domain" description="Calpain catalytic" evidence="3">
    <location>
        <begin position="1"/>
        <end position="44"/>
    </location>
</feature>
<dbReference type="InterPro" id="IPR001300">
    <property type="entry name" value="Peptidase_C2_calpain_cat"/>
</dbReference>
<comment type="caution">
    <text evidence="2">Lacks conserved residue(s) required for the propagation of feature annotation.</text>
</comment>
<dbReference type="PRINTS" id="PR00704">
    <property type="entry name" value="CALPAIN"/>
</dbReference>
<dbReference type="Gene3D" id="2.60.120.380">
    <property type="match status" value="1"/>
</dbReference>
<dbReference type="PANTHER" id="PTHR10183:SF374">
    <property type="entry name" value="CALPAIN-8"/>
    <property type="match status" value="1"/>
</dbReference>
<dbReference type="GO" id="GO:0004198">
    <property type="term" value="F:calcium-dependent cysteine-type endopeptidase activity"/>
    <property type="evidence" value="ECO:0007669"/>
    <property type="project" value="InterPro"/>
</dbReference>
<evidence type="ECO:0000259" key="3">
    <source>
        <dbReference type="PROSITE" id="PS50203"/>
    </source>
</evidence>
<dbReference type="InterPro" id="IPR038765">
    <property type="entry name" value="Papain-like_cys_pep_sf"/>
</dbReference>
<dbReference type="SUPFAM" id="SSF49758">
    <property type="entry name" value="Calpain large subunit, middle domain (domain III)"/>
    <property type="match status" value="1"/>
</dbReference>
<gene>
    <name evidence="4" type="ORF">GDO81_028354</name>
</gene>
<dbReference type="Pfam" id="PF00648">
    <property type="entry name" value="Peptidase_C2"/>
    <property type="match status" value="1"/>
</dbReference>
<feature type="non-terminal residue" evidence="4">
    <location>
        <position position="78"/>
    </location>
</feature>
<dbReference type="PROSITE" id="PS50203">
    <property type="entry name" value="CALPAIN_CAT"/>
    <property type="match status" value="1"/>
</dbReference>
<evidence type="ECO:0000256" key="2">
    <source>
        <dbReference type="PROSITE-ProRule" id="PRU00239"/>
    </source>
</evidence>
<protein>
    <recommendedName>
        <fullName evidence="3">Calpain catalytic domain-containing protein</fullName>
    </recommendedName>
</protein>
<feature type="non-terminal residue" evidence="4">
    <location>
        <position position="1"/>
    </location>
</feature>
<dbReference type="PANTHER" id="PTHR10183">
    <property type="entry name" value="CALPAIN"/>
    <property type="match status" value="1"/>
</dbReference>
<reference evidence="4" key="1">
    <citation type="thesis" date="2020" institute="ProQuest LLC" country="789 East Eisenhower Parkway, Ann Arbor, MI, USA">
        <title>Comparative Genomics and Chromosome Evolution.</title>
        <authorList>
            <person name="Mudd A.B."/>
        </authorList>
    </citation>
    <scope>NUCLEOTIDE SEQUENCE</scope>
    <source>
        <strain evidence="4">237g6f4</strain>
        <tissue evidence="4">Blood</tissue>
    </source>
</reference>